<evidence type="ECO:0000313" key="4">
    <source>
        <dbReference type="EMBL" id="CCA55441.1"/>
    </source>
</evidence>
<evidence type="ECO:0000256" key="3">
    <source>
        <dbReference type="SAM" id="Phobius"/>
    </source>
</evidence>
<dbReference type="PANTHER" id="PTHR47372:SF11">
    <property type="entry name" value="RE19971P"/>
    <property type="match status" value="1"/>
</dbReference>
<feature type="transmembrane region" description="Helical" evidence="3">
    <location>
        <begin position="882"/>
        <end position="907"/>
    </location>
</feature>
<dbReference type="eggNOG" id="COG0419">
    <property type="taxonomic scope" value="Bacteria"/>
</dbReference>
<dbReference type="Gene3D" id="3.90.1720.10">
    <property type="entry name" value="endopeptidase domain like (from Nostoc punctiforme)"/>
    <property type="match status" value="1"/>
</dbReference>
<accession>F2R0S4</accession>
<dbReference type="PATRIC" id="fig|953739.5.peg.4312"/>
<dbReference type="KEGG" id="sve:SVEN_2155"/>
<feature type="transmembrane region" description="Helical" evidence="3">
    <location>
        <begin position="775"/>
        <end position="799"/>
    </location>
</feature>
<keyword evidence="3" id="KW-0812">Transmembrane</keyword>
<keyword evidence="3" id="KW-1133">Transmembrane helix</keyword>
<dbReference type="eggNOG" id="COG0791">
    <property type="taxonomic scope" value="Bacteria"/>
</dbReference>
<dbReference type="RefSeq" id="WP_015033359.1">
    <property type="nucleotide sequence ID" value="NC_018750.1"/>
</dbReference>
<dbReference type="SUPFAM" id="SSF54001">
    <property type="entry name" value="Cysteine proteinases"/>
    <property type="match status" value="1"/>
</dbReference>
<dbReference type="PANTHER" id="PTHR47372">
    <property type="entry name" value="DAUER UP-REGULATED-RELATED"/>
    <property type="match status" value="1"/>
</dbReference>
<keyword evidence="5" id="KW-1185">Reference proteome</keyword>
<dbReference type="EMBL" id="FR845719">
    <property type="protein sequence ID" value="CCA55441.1"/>
    <property type="molecule type" value="Genomic_DNA"/>
</dbReference>
<protein>
    <submittedName>
        <fullName evidence="4">Uncharacterized protein</fullName>
    </submittedName>
</protein>
<keyword evidence="3" id="KW-0472">Membrane</keyword>
<dbReference type="Proteomes" id="UP000006854">
    <property type="component" value="Chromosome"/>
</dbReference>
<name>F2R0S4_STRVP</name>
<keyword evidence="1" id="KW-0175">Coiled coil</keyword>
<evidence type="ECO:0000313" key="5">
    <source>
        <dbReference type="Proteomes" id="UP000006854"/>
    </source>
</evidence>
<sequence length="1447" mass="153006">MAIQVGSVEVDVVPNTRGIYAQLRAGLVPAATRAGEDAGAAAGRSFGPAMQRQVGDVGLRIGEEIGQQIATRLTASLRDSVRDGVNQAGRTARPAATRQGDETAGAFSRALRTRLEAAFRALPRLTIDADTSEADSDLQALRFRMETLANQRIGIDIEATDARAEIRLIEAELTRLGASHPNVQVRADTARALAELGAVHAAIDAVDGKRARIDVDTAGATSAVLHLAVAIGGLAALPAIPVLAAGIGAIGSAAIAAGVGVGALAAVAIPAFVGIAGALQAQKAAQDAATASSLKGAQAASQGAAQVLQMAGAQQALAAAERNGARQVAQAQQQVRQARVAAADAVVQAAERNAQAARAIEDAERSLARSQKDAKRAQEDLTDARREAAQELEDLNSRLAGAELSQRDAVLGVKEAQAELNATMRDASASQIDKDRAQLAYDQAVQRLKEQSTETKRLKQETTEANRAGIEGSDTVRSAQERLADAQQEVADKSRAVRDAQIEAARTQVETARQIAQAQERVGEATANVAQAQQSAAEAVASAQRQIASASLSAAGGIDQAALAQAKYQAALDKLSPSARATFDAFQSLRTMFKAWSTALQPQVMPIFTRALEGLKNSLPGLTPFVMAAARAIGDLQDRVSRGFKSPWWLQFKKDLAGSVYPALIGFGVGFGRIFKGAAGIVQAFLPHMDSISQRMQDITGRFATWGTGLKGSEKFERFLAYASKQGPILAGVLGDIGSALYQIAKAAAPLSGPVLTALGAVASALASIAETLPWLIQLMYAAWVVTKLWTLAMIAFNLVLAANPITLIIIGIVALVAAVVYAYKHFGWFRDTVQAVWAGIQVAAKWAWENVLKPVFAALVVAFKVVAAAAVWLWQTILKPVFTFIADAAAILATVVLTILIAPLVLAFKALAAVAEWLWNNVLAPAFKGIAKDATWLWQTILKPVFQAIAAALRWLWENVAKPVFEHFKRGFKQLGEVAKWVWGNALQPVLGWIGDKANWLWQRALKPAFANIKTGIESVGKSFDSARGFIDQAWSKIADIAKKPVRFIIDKIYNAGIVPTWNLIAKAFGAPAIEKMETKGWARGGILPGQSSFRQGDDQLVPMRRGEGVYVSEAMRDPYERARLHAVNRAAMAGKPLDQYQGFARGGIFDWVGDATSKVVDLAQTGASWLKDGVKASATAGLNSVVEPLIKRISGSASLYRDMVTGIPRKIVKTIVGFSGEADERLEAAGIGGGGFTRGLSWARTQAGLPYQWGGNGNPSWDCSGLVSAIESVIRGQTPHRRWATGAFSGKTAPPGWVLNGRSPYRIGITNAGVGHTAGTINGVNVESRGGDGVVIGKGARAWNDKLFTHHYAYQGTFDSGGYLQPGLNLAYNGTGRPEPVFTMAQANALTRAASQGPGGLQPGDALALVVDGHEFTAYVDDRANLQVSNTLMPAIAAARAGRKG</sequence>
<feature type="coiled-coil region" evidence="1">
    <location>
        <begin position="434"/>
        <end position="535"/>
    </location>
</feature>
<organism evidence="4 5">
    <name type="scientific">Streptomyces venezuelae (strain ATCC 10712 / CBS 650.69 / DSM 40230 / JCM 4526 / NBRC 13096 / PD 04745)</name>
    <dbReference type="NCBI Taxonomy" id="953739"/>
    <lineage>
        <taxon>Bacteria</taxon>
        <taxon>Bacillati</taxon>
        <taxon>Actinomycetota</taxon>
        <taxon>Actinomycetes</taxon>
        <taxon>Kitasatosporales</taxon>
        <taxon>Streptomycetaceae</taxon>
        <taxon>Streptomyces</taxon>
    </lineage>
</organism>
<feature type="transmembrane region" description="Helical" evidence="3">
    <location>
        <begin position="856"/>
        <end position="875"/>
    </location>
</feature>
<feature type="transmembrane region" description="Helical" evidence="3">
    <location>
        <begin position="246"/>
        <end position="273"/>
    </location>
</feature>
<evidence type="ECO:0000256" key="1">
    <source>
        <dbReference type="SAM" id="Coils"/>
    </source>
</evidence>
<reference evidence="4 5" key="1">
    <citation type="journal article" date="2011" name="BMC Genomics">
        <title>Genome-wide analysis of the role of GlnR in Streptomyces venezuelae provides new insights into global nitrogen regulation in actinomycetes.</title>
        <authorList>
            <person name="Pullan S.T."/>
            <person name="Bibb M.J."/>
            <person name="Merrick M."/>
        </authorList>
    </citation>
    <scope>NUCLEOTIDE SEQUENCE [LARGE SCALE GENOMIC DNA]</scope>
    <source>
        <strain evidence="5">ATCC 10712 / CBS 650.69 / DSM 40230 / JCM 4526 / NBRC 13096 / PD 04745</strain>
    </source>
</reference>
<dbReference type="HOGENOM" id="CLU_251725_0_0_11"/>
<feature type="transmembrane region" description="Helical" evidence="3">
    <location>
        <begin position="806"/>
        <end position="824"/>
    </location>
</feature>
<proteinExistence type="predicted"/>
<feature type="transmembrane region" description="Helical" evidence="3">
    <location>
        <begin position="747"/>
        <end position="769"/>
    </location>
</feature>
<feature type="transmembrane region" description="Helical" evidence="3">
    <location>
        <begin position="218"/>
        <end position="240"/>
    </location>
</feature>
<dbReference type="InterPro" id="IPR038765">
    <property type="entry name" value="Papain-like_cys_pep_sf"/>
</dbReference>
<dbReference type="GeneID" id="51862723"/>
<dbReference type="eggNOG" id="COG5412">
    <property type="taxonomic scope" value="Bacteria"/>
</dbReference>
<feature type="region of interest" description="Disordered" evidence="2">
    <location>
        <begin position="361"/>
        <end position="385"/>
    </location>
</feature>
<gene>
    <name evidence="4" type="ordered locus">SVEN_2155</name>
</gene>
<dbReference type="OrthoDB" id="3765294at2"/>
<dbReference type="eggNOG" id="COG1842">
    <property type="taxonomic scope" value="Bacteria"/>
</dbReference>
<evidence type="ECO:0000256" key="2">
    <source>
        <dbReference type="SAM" id="MobiDB-lite"/>
    </source>
</evidence>
<dbReference type="STRING" id="953739.SVEN_2155"/>